<keyword evidence="5" id="KW-1185">Reference proteome</keyword>
<dbReference type="Proteomes" id="UP001528823">
    <property type="component" value="Unassembled WGS sequence"/>
</dbReference>
<reference evidence="4 5" key="1">
    <citation type="submission" date="2022-11" db="EMBL/GenBank/DDBJ databases">
        <title>Spartinivicinus poritis sp. nov., isolated from scleractinian coral Porites lutea.</title>
        <authorList>
            <person name="Zhang G."/>
            <person name="Cai L."/>
            <person name="Wei Q."/>
        </authorList>
    </citation>
    <scope>NUCLEOTIDE SEQUENCE [LARGE SCALE GENOMIC DNA]</scope>
    <source>
        <strain evidence="4 5">A2-2</strain>
    </source>
</reference>
<gene>
    <name evidence="4" type="ORF">ORQ98_06620</name>
</gene>
<sequence>MLPQLVCLTKALQSLHIPYRLLDPEGNLIRVQLLSNNYLFQSNRTPFNSESVAQICLDKEHTYHILKSVINMPKTTGFIDYQQASEYPQYTRFNSLDKIVKKIESQFSYPMVIKRNRGALSKNVFLCQLKKELINALHIIYNRQSLDYDYVALAQQFINTKQEYRAIFFKRELVLAYERYTDQEGFKASYWNLPGGYSKHITDNCLLKELQTFVEPIFQHIPAEMVGVDIIRDTSNNLFLVELNSGPKFSHFIQFNGEELIIEMYKKIIKKIIDTTHYNKAI</sequence>
<name>A0ABT5U878_9GAMM</name>
<evidence type="ECO:0000259" key="3">
    <source>
        <dbReference type="PROSITE" id="PS50975"/>
    </source>
</evidence>
<dbReference type="SUPFAM" id="SSF56059">
    <property type="entry name" value="Glutathione synthetase ATP-binding domain-like"/>
    <property type="match status" value="1"/>
</dbReference>
<dbReference type="InterPro" id="IPR013651">
    <property type="entry name" value="ATP-grasp_RimK-type"/>
</dbReference>
<evidence type="ECO:0000313" key="4">
    <source>
        <dbReference type="EMBL" id="MDE1461638.1"/>
    </source>
</evidence>
<evidence type="ECO:0000256" key="1">
    <source>
        <dbReference type="ARBA" id="ARBA00023211"/>
    </source>
</evidence>
<dbReference type="InterPro" id="IPR011761">
    <property type="entry name" value="ATP-grasp"/>
</dbReference>
<dbReference type="PANTHER" id="PTHR21621:SF0">
    <property type="entry name" value="BETA-CITRYLGLUTAMATE SYNTHASE B-RELATED"/>
    <property type="match status" value="1"/>
</dbReference>
<dbReference type="PANTHER" id="PTHR21621">
    <property type="entry name" value="RIBOSOMAL PROTEIN S6 MODIFICATION PROTEIN"/>
    <property type="match status" value="1"/>
</dbReference>
<comment type="caution">
    <text evidence="4">The sequence shown here is derived from an EMBL/GenBank/DDBJ whole genome shotgun (WGS) entry which is preliminary data.</text>
</comment>
<evidence type="ECO:0000313" key="5">
    <source>
        <dbReference type="Proteomes" id="UP001528823"/>
    </source>
</evidence>
<organism evidence="4 5">
    <name type="scientific">Spartinivicinus poritis</name>
    <dbReference type="NCBI Taxonomy" id="2994640"/>
    <lineage>
        <taxon>Bacteria</taxon>
        <taxon>Pseudomonadati</taxon>
        <taxon>Pseudomonadota</taxon>
        <taxon>Gammaproteobacteria</taxon>
        <taxon>Oceanospirillales</taxon>
        <taxon>Zooshikellaceae</taxon>
        <taxon>Spartinivicinus</taxon>
    </lineage>
</organism>
<dbReference type="Pfam" id="PF08443">
    <property type="entry name" value="RimK"/>
    <property type="match status" value="1"/>
</dbReference>
<dbReference type="RefSeq" id="WP_274688000.1">
    <property type="nucleotide sequence ID" value="NZ_JAPMOU010000006.1"/>
</dbReference>
<protein>
    <recommendedName>
        <fullName evidence="3">ATP-grasp domain-containing protein</fullName>
    </recommendedName>
</protein>
<evidence type="ECO:0000256" key="2">
    <source>
        <dbReference type="PROSITE-ProRule" id="PRU00409"/>
    </source>
</evidence>
<dbReference type="EMBL" id="JAPMOU010000006">
    <property type="protein sequence ID" value="MDE1461638.1"/>
    <property type="molecule type" value="Genomic_DNA"/>
</dbReference>
<feature type="domain" description="ATP-grasp" evidence="3">
    <location>
        <begin position="77"/>
        <end position="273"/>
    </location>
</feature>
<keyword evidence="1" id="KW-0464">Manganese</keyword>
<dbReference type="PROSITE" id="PS50975">
    <property type="entry name" value="ATP_GRASP"/>
    <property type="match status" value="1"/>
</dbReference>
<proteinExistence type="predicted"/>
<dbReference type="Gene3D" id="3.30.470.20">
    <property type="entry name" value="ATP-grasp fold, B domain"/>
    <property type="match status" value="1"/>
</dbReference>
<accession>A0ABT5U878</accession>
<keyword evidence="2" id="KW-0547">Nucleotide-binding</keyword>
<keyword evidence="2" id="KW-0067">ATP-binding</keyword>